<evidence type="ECO:0000313" key="4">
    <source>
        <dbReference type="Proteomes" id="UP001220395"/>
    </source>
</evidence>
<organism evidence="3 4">
    <name type="scientific">Sphingomonas naphthae</name>
    <dbReference type="NCBI Taxonomy" id="1813468"/>
    <lineage>
        <taxon>Bacteria</taxon>
        <taxon>Pseudomonadati</taxon>
        <taxon>Pseudomonadota</taxon>
        <taxon>Alphaproteobacteria</taxon>
        <taxon>Sphingomonadales</taxon>
        <taxon>Sphingomonadaceae</taxon>
        <taxon>Sphingomonas</taxon>
    </lineage>
</organism>
<name>A0ABY7TLH1_9SPHN</name>
<keyword evidence="2" id="KW-0732">Signal</keyword>
<dbReference type="Pfam" id="PF00450">
    <property type="entry name" value="Peptidase_S10"/>
    <property type="match status" value="1"/>
</dbReference>
<feature type="signal peptide" evidence="2">
    <location>
        <begin position="1"/>
        <end position="23"/>
    </location>
</feature>
<feature type="chain" id="PRO_5045229529" evidence="2">
    <location>
        <begin position="24"/>
        <end position="521"/>
    </location>
</feature>
<sequence length="521" mass="57245">MRARPLLSLLLAAVALPGLPAFAQDKPKAPADKTKEKVEKEAADATVTPPADEKQSVTAHSVTVNGQKLAYHATAGTVTIRDNEARPTASMFYVAYTLDGAAPGKRPVTFVYNGGPGSPTVWLHMGSFGPVRVSTDNPERDQATRYGFGPNPDTLLDKTDLVFIDMVGAGYSRPLGAAKGKDFWGVDEDVDAFAKAILRWTTKNDRWSSPKVIFGESYGTLRSGALAYQLEDRGLSLDGVVLLSSIMNYGVRQPGYDNLYLSLLPSFAATAWYHNRIPNRPAAIEPFVAEVRAFTDGAYAAALAKGHDIDPAELDRVATQMAGYIGLPVGVIKRANLRITLNLFRRELLRDQNRTIGRLDGRYTGIMDEAGDIPNYDPSSTAVGGAYMASFNAYITRELGYRTDLSYNQSASELGGFDWNWKHRPQGEGRPLTTPNTALDLAGAMRINPGLKVLSLNGWFDLATPFHGLEYDVSHMFLEPAQRRNVSYRYYPSGHMVYLNPETMAPMKRDLAAWYDSLRSR</sequence>
<gene>
    <name evidence="3" type="ORF">PQ455_02325</name>
</gene>
<feature type="compositionally biased region" description="Basic and acidic residues" evidence="1">
    <location>
        <begin position="25"/>
        <end position="43"/>
    </location>
</feature>
<dbReference type="Proteomes" id="UP001220395">
    <property type="component" value="Chromosome"/>
</dbReference>
<reference evidence="3 4" key="1">
    <citation type="submission" date="2023-02" db="EMBL/GenBank/DDBJ databases">
        <title>Genome sequence of Sphingomonas naphthae.</title>
        <authorList>
            <person name="Kim S."/>
            <person name="Heo J."/>
            <person name="Kwon S.-W."/>
        </authorList>
    </citation>
    <scope>NUCLEOTIDE SEQUENCE [LARGE SCALE GENOMIC DNA]</scope>
    <source>
        <strain evidence="3 4">KACC 18716</strain>
    </source>
</reference>
<proteinExistence type="predicted"/>
<accession>A0ABY7TLH1</accession>
<evidence type="ECO:0000256" key="1">
    <source>
        <dbReference type="SAM" id="MobiDB-lite"/>
    </source>
</evidence>
<evidence type="ECO:0000313" key="3">
    <source>
        <dbReference type="EMBL" id="WCT74088.1"/>
    </source>
</evidence>
<protein>
    <submittedName>
        <fullName evidence="3">Peptidase S10</fullName>
    </submittedName>
</protein>
<dbReference type="RefSeq" id="WP_273688843.1">
    <property type="nucleotide sequence ID" value="NZ_CP117411.1"/>
</dbReference>
<feature type="region of interest" description="Disordered" evidence="1">
    <location>
        <begin position="23"/>
        <end position="59"/>
    </location>
</feature>
<evidence type="ECO:0000256" key="2">
    <source>
        <dbReference type="SAM" id="SignalP"/>
    </source>
</evidence>
<keyword evidence="4" id="KW-1185">Reference proteome</keyword>
<dbReference type="Gene3D" id="3.40.50.1820">
    <property type="entry name" value="alpha/beta hydrolase"/>
    <property type="match status" value="1"/>
</dbReference>
<dbReference type="EMBL" id="CP117411">
    <property type="protein sequence ID" value="WCT74088.1"/>
    <property type="molecule type" value="Genomic_DNA"/>
</dbReference>
<dbReference type="InterPro" id="IPR029058">
    <property type="entry name" value="AB_hydrolase_fold"/>
</dbReference>
<dbReference type="SUPFAM" id="SSF53474">
    <property type="entry name" value="alpha/beta-Hydrolases"/>
    <property type="match status" value="1"/>
</dbReference>
<dbReference type="InterPro" id="IPR001563">
    <property type="entry name" value="Peptidase_S10"/>
</dbReference>